<dbReference type="GO" id="GO:0034605">
    <property type="term" value="P:cellular response to heat"/>
    <property type="evidence" value="ECO:0007669"/>
    <property type="project" value="TreeGrafter"/>
</dbReference>
<dbReference type="Gene3D" id="3.40.50.300">
    <property type="entry name" value="P-loop containing nucleotide triphosphate hydrolases"/>
    <property type="match status" value="1"/>
</dbReference>
<keyword evidence="2" id="KW-0067">ATP-binding</keyword>
<reference evidence="4 5" key="1">
    <citation type="journal article" date="2012" name="Front. Microbiol.">
        <title>Draft Genome Sequence of the Virulent Strain 01-B526 of the Fish Pathogen Aeromonas salmonicida.</title>
        <authorList>
            <person name="Charette S.J."/>
            <person name="Brochu F."/>
            <person name="Boyle B."/>
            <person name="Filion G."/>
            <person name="Tanaka K.H."/>
            <person name="Derome N."/>
        </authorList>
    </citation>
    <scope>NUCLEOTIDE SEQUENCE [LARGE SCALE GENOMIC DNA]</scope>
    <source>
        <strain evidence="4 5">P11</strain>
    </source>
</reference>
<dbReference type="GO" id="GO:0016887">
    <property type="term" value="F:ATP hydrolysis activity"/>
    <property type="evidence" value="ECO:0007669"/>
    <property type="project" value="InterPro"/>
</dbReference>
<evidence type="ECO:0000256" key="1">
    <source>
        <dbReference type="ARBA" id="ARBA00022741"/>
    </source>
</evidence>
<keyword evidence="5" id="KW-1185">Reference proteome</keyword>
<organism evidence="4 5">
    <name type="scientific">Clostridium ragsdalei P11</name>
    <dbReference type="NCBI Taxonomy" id="1353534"/>
    <lineage>
        <taxon>Bacteria</taxon>
        <taxon>Bacillati</taxon>
        <taxon>Bacillota</taxon>
        <taxon>Clostridia</taxon>
        <taxon>Eubacteriales</taxon>
        <taxon>Clostridiaceae</taxon>
        <taxon>Clostridium</taxon>
    </lineage>
</organism>
<dbReference type="PATRIC" id="fig|1353534.3.peg.3040"/>
<name>A0A1A6AMY7_9CLOT</name>
<dbReference type="Proteomes" id="UP000093954">
    <property type="component" value="Unassembled WGS sequence"/>
</dbReference>
<evidence type="ECO:0000256" key="2">
    <source>
        <dbReference type="ARBA" id="ARBA00022840"/>
    </source>
</evidence>
<proteinExistence type="predicted"/>
<dbReference type="PANTHER" id="PTHR11638">
    <property type="entry name" value="ATP-DEPENDENT CLP PROTEASE"/>
    <property type="match status" value="1"/>
</dbReference>
<feature type="domain" description="ATPase AAA-type core" evidence="3">
    <location>
        <begin position="291"/>
        <end position="422"/>
    </location>
</feature>
<evidence type="ECO:0000313" key="5">
    <source>
        <dbReference type="Proteomes" id="UP000093954"/>
    </source>
</evidence>
<dbReference type="PANTHER" id="PTHR11638:SF18">
    <property type="entry name" value="HEAT SHOCK PROTEIN 104"/>
    <property type="match status" value="1"/>
</dbReference>
<keyword evidence="1" id="KW-0547">Nucleotide-binding</keyword>
<dbReference type="GO" id="GO:0005737">
    <property type="term" value="C:cytoplasm"/>
    <property type="evidence" value="ECO:0007669"/>
    <property type="project" value="TreeGrafter"/>
</dbReference>
<dbReference type="InterPro" id="IPR003959">
    <property type="entry name" value="ATPase_AAA_core"/>
</dbReference>
<evidence type="ECO:0000313" key="4">
    <source>
        <dbReference type="EMBL" id="OBR91426.1"/>
    </source>
</evidence>
<dbReference type="PRINTS" id="PR00300">
    <property type="entry name" value="CLPPROTEASEA"/>
</dbReference>
<dbReference type="AlphaFoldDB" id="A0A1A6AMY7"/>
<sequence length="510" mass="59292">MNKKVLLTYSNLDELRKYEKEIEIYSFILAENKGILNSIENAAIDITTIVIFLSANNGNVLSAEMSLYNLDDSCVAIVRESYAEIAINMFPYVFNKVKPIYEKKLKINKTAITKRSHFYTYKNEKYLKQIIKYTEDNEIPLASFPSVNGDLKACYDEFNKNNKLAIVDLTSLSLAIEDNKNILYLSEQFLSIYENVRYIVIANKADILLKYFPLYFDDFESVDNLLKGVEEETEPEDASQKKRCITDLDNKEFEDFCSYFDMNLIGHRAFKNKMFRFLKNFQIMNRVNDQKVFSMFLFGMSGIGKTEVARLIAEKLHHGSYLTKINFANYSSQDALNILIGSPRGYIGCEHGELSDKVGKSEIGLILCDEFEKTNRPVFSFFLELLEDGKFTDTMAREHDINGFIVIFTSNILSEAEFQKTIPPELQTRLDLVCEFKEPSVADKHDFLELLYNKAAKKYVAQFSDYNITIDDKKTLYNFSYQNLHALRDIKREFQNKLMELFEIREKFTQ</sequence>
<dbReference type="GO" id="GO:0005524">
    <property type="term" value="F:ATP binding"/>
    <property type="evidence" value="ECO:0007669"/>
    <property type="project" value="UniProtKB-KW"/>
</dbReference>
<dbReference type="InterPro" id="IPR050130">
    <property type="entry name" value="ClpA_ClpB"/>
</dbReference>
<dbReference type="InterPro" id="IPR001270">
    <property type="entry name" value="ClpA/B"/>
</dbReference>
<dbReference type="RefSeq" id="WP_065079122.1">
    <property type="nucleotide sequence ID" value="NZ_LROS01000038.1"/>
</dbReference>
<protein>
    <submittedName>
        <fullName evidence="4">Chaperone protein ClpB</fullName>
    </submittedName>
</protein>
<gene>
    <name evidence="4" type="primary">clpB_3</name>
    <name evidence="4" type="ORF">CLRAG_29930</name>
</gene>
<dbReference type="Pfam" id="PF07724">
    <property type="entry name" value="AAA_2"/>
    <property type="match status" value="1"/>
</dbReference>
<dbReference type="SUPFAM" id="SSF52540">
    <property type="entry name" value="P-loop containing nucleoside triphosphate hydrolases"/>
    <property type="match status" value="1"/>
</dbReference>
<comment type="caution">
    <text evidence="4">The sequence shown here is derived from an EMBL/GenBank/DDBJ whole genome shotgun (WGS) entry which is preliminary data.</text>
</comment>
<accession>A0A1A6AMY7</accession>
<dbReference type="InterPro" id="IPR027417">
    <property type="entry name" value="P-loop_NTPase"/>
</dbReference>
<dbReference type="EMBL" id="LROS01000038">
    <property type="protein sequence ID" value="OBR91426.1"/>
    <property type="molecule type" value="Genomic_DNA"/>
</dbReference>
<evidence type="ECO:0000259" key="3">
    <source>
        <dbReference type="Pfam" id="PF07724"/>
    </source>
</evidence>